<dbReference type="Gene3D" id="3.60.21.70">
    <property type="entry name" value="PhoD-like phosphatase"/>
    <property type="match status" value="1"/>
</dbReference>
<dbReference type="Pfam" id="PF09423">
    <property type="entry name" value="PhoD"/>
    <property type="match status" value="1"/>
</dbReference>
<proteinExistence type="predicted"/>
<evidence type="ECO:0000313" key="2">
    <source>
        <dbReference type="EMBL" id="GGG66327.1"/>
    </source>
</evidence>
<dbReference type="AlphaFoldDB" id="A0A917H3D9"/>
<gene>
    <name evidence="2" type="ORF">GCM10011374_33010</name>
</gene>
<dbReference type="InterPro" id="IPR038607">
    <property type="entry name" value="PhoD-like_sf"/>
</dbReference>
<dbReference type="PANTHER" id="PTHR43606">
    <property type="entry name" value="PHOSPHATASE, PUTATIVE (AFU_ORTHOLOGUE AFUA_6G08710)-RELATED"/>
    <property type="match status" value="1"/>
</dbReference>
<reference evidence="2" key="1">
    <citation type="journal article" date="2014" name="Int. J. Syst. Evol. Microbiol.">
        <title>Complete genome sequence of Corynebacterium casei LMG S-19264T (=DSM 44701T), isolated from a smear-ripened cheese.</title>
        <authorList>
            <consortium name="US DOE Joint Genome Institute (JGI-PGF)"/>
            <person name="Walter F."/>
            <person name="Albersmeier A."/>
            <person name="Kalinowski J."/>
            <person name="Ruckert C."/>
        </authorList>
    </citation>
    <scope>NUCLEOTIDE SEQUENCE</scope>
    <source>
        <strain evidence="2">CGMCC 1.12187</strain>
    </source>
</reference>
<protein>
    <recommendedName>
        <fullName evidence="1">PhoD-like phosphatase metallophosphatase domain-containing protein</fullName>
    </recommendedName>
</protein>
<name>A0A917H3D9_9MICC</name>
<reference evidence="2" key="2">
    <citation type="submission" date="2020-09" db="EMBL/GenBank/DDBJ databases">
        <authorList>
            <person name="Sun Q."/>
            <person name="Zhou Y."/>
        </authorList>
    </citation>
    <scope>NUCLEOTIDE SEQUENCE</scope>
    <source>
        <strain evidence="2">CGMCC 1.12187</strain>
    </source>
</reference>
<dbReference type="EMBL" id="BMEQ01000023">
    <property type="protein sequence ID" value="GGG66327.1"/>
    <property type="molecule type" value="Genomic_DNA"/>
</dbReference>
<dbReference type="PANTHER" id="PTHR43606:SF2">
    <property type="entry name" value="ALKALINE PHOSPHATASE FAMILY PROTEIN (AFU_ORTHOLOGUE AFUA_5G03860)"/>
    <property type="match status" value="1"/>
</dbReference>
<accession>A0A917H3D9</accession>
<organism evidence="2 3">
    <name type="scientific">Kocuria dechangensis</name>
    <dbReference type="NCBI Taxonomy" id="1176249"/>
    <lineage>
        <taxon>Bacteria</taxon>
        <taxon>Bacillati</taxon>
        <taxon>Actinomycetota</taxon>
        <taxon>Actinomycetes</taxon>
        <taxon>Micrococcales</taxon>
        <taxon>Micrococcaceae</taxon>
        <taxon>Kocuria</taxon>
    </lineage>
</organism>
<dbReference type="InterPro" id="IPR018946">
    <property type="entry name" value="PhoD-like_MPP"/>
</dbReference>
<evidence type="ECO:0000259" key="1">
    <source>
        <dbReference type="Pfam" id="PF09423"/>
    </source>
</evidence>
<dbReference type="Proteomes" id="UP000638848">
    <property type="component" value="Unassembled WGS sequence"/>
</dbReference>
<sequence>MFLTGDIHSAWACDLPAHPLTYPLTGDSVATELVCTSVTSDNLDDLLAVPPRTASLSVETAFRAANPHVKHLDLDSHGYSVLEVTPAGVQMGYHVLSDRTDRTAAARLATSWRVPAGTQRVVRAAGGLR</sequence>
<feature type="domain" description="PhoD-like phosphatase metallophosphatase" evidence="1">
    <location>
        <begin position="1"/>
        <end position="91"/>
    </location>
</feature>
<dbReference type="InterPro" id="IPR052900">
    <property type="entry name" value="Phospholipid_Metab_Enz"/>
</dbReference>
<keyword evidence="3" id="KW-1185">Reference proteome</keyword>
<comment type="caution">
    <text evidence="2">The sequence shown here is derived from an EMBL/GenBank/DDBJ whole genome shotgun (WGS) entry which is preliminary data.</text>
</comment>
<evidence type="ECO:0000313" key="3">
    <source>
        <dbReference type="Proteomes" id="UP000638848"/>
    </source>
</evidence>